<gene>
    <name evidence="2" type="ORF">KDL01_41155</name>
</gene>
<dbReference type="Pfam" id="PF17197">
    <property type="entry name" value="DUF5134"/>
    <property type="match status" value="1"/>
</dbReference>
<name>A0A941ITG1_9ACTN</name>
<comment type="caution">
    <text evidence="2">The sequence shown here is derived from an EMBL/GenBank/DDBJ whole genome shotgun (WGS) entry which is preliminary data.</text>
</comment>
<dbReference type="InterPro" id="IPR033458">
    <property type="entry name" value="DUF5134"/>
</dbReference>
<sequence length="214" mass="21695">MYWFFTLILLALAARAVARLVLARASGGLPDAVRHAELAHAAMGLGMAILLVPGLPRPPTALSVSFFAALAAFAVFAWVRGVTARWRGRTTNCGCAPKNSAHLLDPHHAIVGAAMVVMLLYPAAGGMDMGGASAGGMAGMAGMTGAATGSPAVTVLVFLGYVWLSALVLGYGMTRLLPAAAEVDGGALALLGSPATVYGCELAMTVLTGLMLLS</sequence>
<feature type="transmembrane region" description="Helical" evidence="1">
    <location>
        <begin position="191"/>
        <end position="213"/>
    </location>
</feature>
<keyword evidence="1" id="KW-1133">Transmembrane helix</keyword>
<keyword evidence="3" id="KW-1185">Reference proteome</keyword>
<dbReference type="EMBL" id="JAGSOG010000578">
    <property type="protein sequence ID" value="MBR7839729.1"/>
    <property type="molecule type" value="Genomic_DNA"/>
</dbReference>
<feature type="transmembrane region" description="Helical" evidence="1">
    <location>
        <begin position="39"/>
        <end position="55"/>
    </location>
</feature>
<keyword evidence="1" id="KW-0472">Membrane</keyword>
<protein>
    <submittedName>
        <fullName evidence="2">DUF5134 domain-containing protein</fullName>
    </submittedName>
</protein>
<keyword evidence="1" id="KW-0812">Transmembrane</keyword>
<evidence type="ECO:0000313" key="3">
    <source>
        <dbReference type="Proteomes" id="UP000675781"/>
    </source>
</evidence>
<evidence type="ECO:0000313" key="2">
    <source>
        <dbReference type="EMBL" id="MBR7839729.1"/>
    </source>
</evidence>
<feature type="transmembrane region" description="Helical" evidence="1">
    <location>
        <begin position="145"/>
        <end position="171"/>
    </location>
</feature>
<accession>A0A941ITG1</accession>
<feature type="transmembrane region" description="Helical" evidence="1">
    <location>
        <begin position="107"/>
        <end position="124"/>
    </location>
</feature>
<proteinExistence type="predicted"/>
<organism evidence="2 3">
    <name type="scientific">Actinospica durhamensis</name>
    <dbReference type="NCBI Taxonomy" id="1508375"/>
    <lineage>
        <taxon>Bacteria</taxon>
        <taxon>Bacillati</taxon>
        <taxon>Actinomycetota</taxon>
        <taxon>Actinomycetes</taxon>
        <taxon>Catenulisporales</taxon>
        <taxon>Actinospicaceae</taxon>
        <taxon>Actinospica</taxon>
    </lineage>
</organism>
<dbReference type="Proteomes" id="UP000675781">
    <property type="component" value="Unassembled WGS sequence"/>
</dbReference>
<dbReference type="AlphaFoldDB" id="A0A941ITG1"/>
<reference evidence="2" key="1">
    <citation type="submission" date="2021-04" db="EMBL/GenBank/DDBJ databases">
        <title>Genome based classification of Actinospica acidithermotolerans sp. nov., an actinobacterium isolated from an Indonesian hot spring.</title>
        <authorList>
            <person name="Kusuma A.B."/>
            <person name="Putra K.E."/>
            <person name="Nafisah S."/>
            <person name="Loh J."/>
            <person name="Nouioui I."/>
            <person name="Goodfellow M."/>
        </authorList>
    </citation>
    <scope>NUCLEOTIDE SEQUENCE</scope>
    <source>
        <strain evidence="2">CSCA 57</strain>
    </source>
</reference>
<dbReference type="RefSeq" id="WP_212534146.1">
    <property type="nucleotide sequence ID" value="NZ_JAGSOG010000578.1"/>
</dbReference>
<evidence type="ECO:0000256" key="1">
    <source>
        <dbReference type="SAM" id="Phobius"/>
    </source>
</evidence>
<feature type="transmembrane region" description="Helical" evidence="1">
    <location>
        <begin position="62"/>
        <end position="79"/>
    </location>
</feature>